<proteinExistence type="predicted"/>
<feature type="domain" description="Putative Flp pilus-assembly TadG-like N-terminal" evidence="2">
    <location>
        <begin position="17"/>
        <end position="62"/>
    </location>
</feature>
<protein>
    <submittedName>
        <fullName evidence="3">Uncharacterized protein</fullName>
    </submittedName>
</protein>
<dbReference type="OrthoDB" id="7630116at2"/>
<dbReference type="AlphaFoldDB" id="A0A1E1F0G9"/>
<sequence length="545" mass="56128">MKPLARRLAPLRRDRKGGVTILLAGSLLMLAGSATMAVDLGSLYLAKRQLQGIADAAALAAVSGGRPAAEQLIAHSGVGGVVITSVESGQYRADPAVPVPQRFVPNDPAGGALRLEVRRRAPLFFGRMLIGSDGVNLSARATAARKDAAAFSIGTGLASVSGGLPNMLLSNLAGTNLNLSVMDTQGLLHANVDLLGMADALQARLGRQDEAFAQLFDRHIPIADIVNAIGDGVTDSQVVGTLRRIGNSVPGRTVRLKDIIDLGPSGGATDATGQPTILMDAFSMLRMVLNPGPGVSVPIDLQLGVPGLSSTRLKLIVGGGSAMSPLLTITSSRDVVLRTAQTRIYLESAVAAALAPIASIRVPLYVELAEAEARLSDINCTRGTPGHGVTLAVKPSIGSVALADVDQSALTDFARPANPRPAVLADVLTTRITAHANIALGGVEPQSVHFSPAEISAQQTKTVSTQDLTQGLAASLVRQVKIDVYLLGLKIPLSPLTAPIGALLGTTAPLLDGVLNSVTALLGVRLGTADVRVHEMRCGLATIVA</sequence>
<name>A0A1E1F0G9_9SPHN</name>
<evidence type="ECO:0000313" key="3">
    <source>
        <dbReference type="EMBL" id="BAV64016.1"/>
    </source>
</evidence>
<dbReference type="RefSeq" id="WP_096362094.1">
    <property type="nucleotide sequence ID" value="NZ_AP017655.1"/>
</dbReference>
<feature type="domain" description="DUF2134" evidence="1">
    <location>
        <begin position="66"/>
        <end position="143"/>
    </location>
</feature>
<evidence type="ECO:0000313" key="4">
    <source>
        <dbReference type="Proteomes" id="UP000218272"/>
    </source>
</evidence>
<keyword evidence="4" id="KW-1185">Reference proteome</keyword>
<dbReference type="Pfam" id="PF09977">
    <property type="entry name" value="Tad_C"/>
    <property type="match status" value="1"/>
</dbReference>
<reference evidence="3 4" key="1">
    <citation type="submission" date="2016-10" db="EMBL/GenBank/DDBJ databases">
        <title>Complete Genome Sequence of the Nonylphenol-Degrading Bacterium Sphingobium cloacae JCM 10874T.</title>
        <authorList>
            <person name="Ootsuka M."/>
            <person name="Nishizawa T."/>
            <person name="Ohta H."/>
        </authorList>
    </citation>
    <scope>NUCLEOTIDE SEQUENCE [LARGE SCALE GENOMIC DNA]</scope>
    <source>
        <strain evidence="3 4">JCM 10874</strain>
    </source>
</reference>
<dbReference type="EMBL" id="AP017655">
    <property type="protein sequence ID" value="BAV64016.1"/>
    <property type="molecule type" value="Genomic_DNA"/>
</dbReference>
<evidence type="ECO:0000259" key="2">
    <source>
        <dbReference type="Pfam" id="PF13400"/>
    </source>
</evidence>
<dbReference type="InterPro" id="IPR018705">
    <property type="entry name" value="DUF2134_membrane"/>
</dbReference>
<accession>A0A1E1F0G9</accession>
<gene>
    <name evidence="3" type="ORF">SCLO_1009760</name>
</gene>
<dbReference type="Proteomes" id="UP000218272">
    <property type="component" value="Chromosome SCLO_1"/>
</dbReference>
<dbReference type="Pfam" id="PF13400">
    <property type="entry name" value="Tad"/>
    <property type="match status" value="1"/>
</dbReference>
<evidence type="ECO:0000259" key="1">
    <source>
        <dbReference type="Pfam" id="PF09977"/>
    </source>
</evidence>
<dbReference type="KEGG" id="sclo:SCLO_1009760"/>
<organism evidence="3 4">
    <name type="scientific">Sphingobium cloacae</name>
    <dbReference type="NCBI Taxonomy" id="120107"/>
    <lineage>
        <taxon>Bacteria</taxon>
        <taxon>Pseudomonadati</taxon>
        <taxon>Pseudomonadota</taxon>
        <taxon>Alphaproteobacteria</taxon>
        <taxon>Sphingomonadales</taxon>
        <taxon>Sphingomonadaceae</taxon>
        <taxon>Sphingobium</taxon>
    </lineage>
</organism>
<dbReference type="InterPro" id="IPR028087">
    <property type="entry name" value="Tad_N"/>
</dbReference>